<keyword evidence="2" id="KW-0963">Cytoplasm</keyword>
<dbReference type="GO" id="GO:0003676">
    <property type="term" value="F:nucleic acid binding"/>
    <property type="evidence" value="ECO:0007669"/>
    <property type="project" value="InterPro"/>
</dbReference>
<dbReference type="PANTHER" id="PTHR13182:SF8">
    <property type="entry name" value="CYTOPLASMIC 60S SUBUNIT BIOGENESIS FACTOR ZNF622"/>
    <property type="match status" value="1"/>
</dbReference>
<feature type="region of interest" description="Disordered" evidence="10">
    <location>
        <begin position="319"/>
        <end position="338"/>
    </location>
</feature>
<dbReference type="GO" id="GO:0042273">
    <property type="term" value="P:ribosomal large subunit biogenesis"/>
    <property type="evidence" value="ECO:0007669"/>
    <property type="project" value="UniProtKB-ARBA"/>
</dbReference>
<keyword evidence="3" id="KW-0690">Ribosome biogenesis</keyword>
<dbReference type="GO" id="GO:0008270">
    <property type="term" value="F:zinc ion binding"/>
    <property type="evidence" value="ECO:0007669"/>
    <property type="project" value="UniProtKB-KW"/>
</dbReference>
<keyword evidence="6 9" id="KW-0863">Zinc-finger</keyword>
<comment type="caution">
    <text evidence="12">The sequence shown here is derived from an EMBL/GenBank/DDBJ whole genome shotgun (WGS) entry which is preliminary data.</text>
</comment>
<dbReference type="OrthoDB" id="19329at2759"/>
<dbReference type="SMART" id="SM00451">
    <property type="entry name" value="ZnF_U1"/>
    <property type="match status" value="3"/>
</dbReference>
<dbReference type="PROSITE" id="PS00028">
    <property type="entry name" value="ZINC_FINGER_C2H2_1"/>
    <property type="match status" value="3"/>
</dbReference>
<name>A0A0V0Q8V9_PSEPJ</name>
<dbReference type="InterPro" id="IPR003604">
    <property type="entry name" value="Matrin/U1-like-C_Znf_C2H2"/>
</dbReference>
<keyword evidence="7" id="KW-0862">Zinc</keyword>
<dbReference type="OMA" id="NATHMER"/>
<dbReference type="InterPro" id="IPR041661">
    <property type="entry name" value="ZN622/Rei1/Reh1_Znf-C2H2"/>
</dbReference>
<dbReference type="InterPro" id="IPR040025">
    <property type="entry name" value="Znf622/Rei1/Reh1"/>
</dbReference>
<evidence type="ECO:0000256" key="1">
    <source>
        <dbReference type="ARBA" id="ARBA00004496"/>
    </source>
</evidence>
<dbReference type="EMBL" id="LDAU01000243">
    <property type="protein sequence ID" value="KRW98468.1"/>
    <property type="molecule type" value="Genomic_DNA"/>
</dbReference>
<dbReference type="GO" id="GO:0005737">
    <property type="term" value="C:cytoplasm"/>
    <property type="evidence" value="ECO:0007669"/>
    <property type="project" value="UniProtKB-SubCell"/>
</dbReference>
<protein>
    <recommendedName>
        <fullName evidence="11">C2H2-type domain-containing protein</fullName>
    </recommendedName>
</protein>
<evidence type="ECO:0000313" key="13">
    <source>
        <dbReference type="Proteomes" id="UP000054937"/>
    </source>
</evidence>
<dbReference type="PANTHER" id="PTHR13182">
    <property type="entry name" value="ZINC FINGER PROTEIN 622"/>
    <property type="match status" value="1"/>
</dbReference>
<dbReference type="SMART" id="SM00355">
    <property type="entry name" value="ZnF_C2H2"/>
    <property type="match status" value="4"/>
</dbReference>
<evidence type="ECO:0000256" key="8">
    <source>
        <dbReference type="ARBA" id="ARBA00034126"/>
    </source>
</evidence>
<evidence type="ECO:0000256" key="5">
    <source>
        <dbReference type="ARBA" id="ARBA00022737"/>
    </source>
</evidence>
<evidence type="ECO:0000313" key="12">
    <source>
        <dbReference type="EMBL" id="KRW98468.1"/>
    </source>
</evidence>
<feature type="region of interest" description="Disordered" evidence="10">
    <location>
        <begin position="260"/>
        <end position="311"/>
    </location>
</feature>
<dbReference type="InParanoid" id="A0A0V0Q8V9"/>
<evidence type="ECO:0000256" key="6">
    <source>
        <dbReference type="ARBA" id="ARBA00022771"/>
    </source>
</evidence>
<dbReference type="InterPro" id="IPR036236">
    <property type="entry name" value="Znf_C2H2_sf"/>
</dbReference>
<dbReference type="GO" id="GO:0030687">
    <property type="term" value="C:preribosome, large subunit precursor"/>
    <property type="evidence" value="ECO:0007669"/>
    <property type="project" value="TreeGrafter"/>
</dbReference>
<evidence type="ECO:0000256" key="2">
    <source>
        <dbReference type="ARBA" id="ARBA00022490"/>
    </source>
</evidence>
<reference evidence="12 13" key="1">
    <citation type="journal article" date="2015" name="Sci. Rep.">
        <title>Genome of the facultative scuticociliatosis pathogen Pseudocohnilembus persalinus provides insight into its virulence through horizontal gene transfer.</title>
        <authorList>
            <person name="Xiong J."/>
            <person name="Wang G."/>
            <person name="Cheng J."/>
            <person name="Tian M."/>
            <person name="Pan X."/>
            <person name="Warren A."/>
            <person name="Jiang C."/>
            <person name="Yuan D."/>
            <person name="Miao W."/>
        </authorList>
    </citation>
    <scope>NUCLEOTIDE SEQUENCE [LARGE SCALE GENOMIC DNA]</scope>
    <source>
        <strain evidence="12">36N120E</strain>
    </source>
</reference>
<proteinExistence type="inferred from homology"/>
<dbReference type="InterPro" id="IPR022755">
    <property type="entry name" value="Znf_C2H2_jaz"/>
</dbReference>
<comment type="similarity">
    <text evidence="8">Belongs to the REI1 family.</text>
</comment>
<keyword evidence="13" id="KW-1185">Reference proteome</keyword>
<dbReference type="Proteomes" id="UP000054937">
    <property type="component" value="Unassembled WGS sequence"/>
</dbReference>
<evidence type="ECO:0000256" key="3">
    <source>
        <dbReference type="ARBA" id="ARBA00022517"/>
    </source>
</evidence>
<feature type="region of interest" description="Disordered" evidence="10">
    <location>
        <begin position="1"/>
        <end position="28"/>
    </location>
</feature>
<feature type="domain" description="C2H2-type" evidence="11">
    <location>
        <begin position="92"/>
        <end position="121"/>
    </location>
</feature>
<organism evidence="12 13">
    <name type="scientific">Pseudocohnilembus persalinus</name>
    <name type="common">Ciliate</name>
    <dbReference type="NCBI Taxonomy" id="266149"/>
    <lineage>
        <taxon>Eukaryota</taxon>
        <taxon>Sar</taxon>
        <taxon>Alveolata</taxon>
        <taxon>Ciliophora</taxon>
        <taxon>Intramacronucleata</taxon>
        <taxon>Oligohymenophorea</taxon>
        <taxon>Scuticociliatia</taxon>
        <taxon>Philasterida</taxon>
        <taxon>Pseudocohnilembidae</taxon>
        <taxon>Pseudocohnilembus</taxon>
    </lineage>
</organism>
<dbReference type="SUPFAM" id="SSF57667">
    <property type="entry name" value="beta-beta-alpha zinc fingers"/>
    <property type="match status" value="3"/>
</dbReference>
<gene>
    <name evidence="12" type="ORF">PPERSA_03299</name>
</gene>
<dbReference type="Pfam" id="PF12756">
    <property type="entry name" value="zf-C2H2_2"/>
    <property type="match status" value="1"/>
</dbReference>
<keyword evidence="5" id="KW-0677">Repeat</keyword>
<evidence type="ECO:0000259" key="11">
    <source>
        <dbReference type="PROSITE" id="PS50157"/>
    </source>
</evidence>
<evidence type="ECO:0000256" key="9">
    <source>
        <dbReference type="PROSITE-ProRule" id="PRU00042"/>
    </source>
</evidence>
<sequence length="479" mass="56921">MIATVQPTPKQLKNNLLDSETSSNNQSTHAYHCSHCAQNFTTEEDYKFHYKSDLHKYNLKRRILDLNPVSEEQFNLWFNKDQSETSVYSNMLYCIPCGKQFSQKKTLNQHLQSKKHQEKMTLKNQNWREVQHLKDSESDTSASKIIDKRLSNEDPTVCLFCDQRSSSVNINKNHMEKRHGFFVLQEQFLKNLRGLIQEYGKLINEQLTCIVCEATFKSAEGVKKHMIDKQHCHMKNLTSDNEFLIFYDFLKNPNIIELSEEEEEEEEKNNIILKPNLKKSETHNFEENEKHEQKDGDKKQEKQEENLLEKSSEWEIYHAEHDIEKEDNDNKLTEEERSELENKKKAEFIQFLDKIQQKVTLQPTGEIQLQNGKTLGHRQYKKYYHMYYRDFQEYMKKSNQKMIENVGVDKFKLRSNNINLAIKAEAHNVEIEDEANTHQLTYKSDKKTIKQMRLQQKSYDVSVKTCSQVKAQQRKNQRI</sequence>
<comment type="subcellular location">
    <subcellularLocation>
        <location evidence="1">Cytoplasm</location>
    </subcellularLocation>
</comment>
<evidence type="ECO:0000256" key="4">
    <source>
        <dbReference type="ARBA" id="ARBA00022723"/>
    </source>
</evidence>
<dbReference type="Pfam" id="PF12171">
    <property type="entry name" value="zf-C2H2_jaz"/>
    <property type="match status" value="1"/>
</dbReference>
<feature type="compositionally biased region" description="Basic and acidic residues" evidence="10">
    <location>
        <begin position="278"/>
        <end position="311"/>
    </location>
</feature>
<evidence type="ECO:0000256" key="7">
    <source>
        <dbReference type="ARBA" id="ARBA00022833"/>
    </source>
</evidence>
<keyword evidence="4" id="KW-0479">Metal-binding</keyword>
<dbReference type="PROSITE" id="PS50157">
    <property type="entry name" value="ZINC_FINGER_C2H2_2"/>
    <property type="match status" value="2"/>
</dbReference>
<dbReference type="AlphaFoldDB" id="A0A0V0Q8V9"/>
<dbReference type="InterPro" id="IPR013087">
    <property type="entry name" value="Znf_C2H2_type"/>
</dbReference>
<dbReference type="Gene3D" id="3.30.160.60">
    <property type="entry name" value="Classic Zinc Finger"/>
    <property type="match status" value="2"/>
</dbReference>
<accession>A0A0V0Q8V9</accession>
<feature type="domain" description="C2H2-type" evidence="11">
    <location>
        <begin position="31"/>
        <end position="55"/>
    </location>
</feature>
<evidence type="ECO:0000256" key="10">
    <source>
        <dbReference type="SAM" id="MobiDB-lite"/>
    </source>
</evidence>